<sequence length="443" mass="49214">MTRLNDRAFKILLEELDKISSKDPMGKSLREIILKRLYRLRQEQGPLASYAEIRDQVIDIYPQFSQQALQAAAKANCSPGFLSQFATVAAFLGTGAAAIWVVNLPFPMIRKPVAEVAPMLLLPSYLKMDRDYRQATSLVEQADQLVNNATGSADFQLGAEKVTQARQHLEGLPVWFLGYQPQFYCSFFSCTWKFTFDEFEVARKSIGRMEAKLFQEQNAQKELEAAEVAITTAKQQYQQAKTLEGKLQAIESWQAAIDRLAQLPPETLAGQAAPPKIKAAERDLNKVSGFAIHTEESGNLIEAAKAFAMQAAVLSQNPPHPVTQWEQIAKLWEDAINLLQQVPVNNPGYIEAQTKLAQYKTNLGNIRTRAIAETESTAALKLAKQYIADWQELAGAKKPDIGALASKLQSIINELEKVQPGTTATTEASELLTFAQETLKKLQ</sequence>
<evidence type="ECO:0000313" key="3">
    <source>
        <dbReference type="EMBL" id="HGF99493.1"/>
    </source>
</evidence>
<feature type="transmembrane region" description="Helical" evidence="2">
    <location>
        <begin position="81"/>
        <end position="102"/>
    </location>
</feature>
<keyword evidence="2" id="KW-0472">Membrane</keyword>
<reference evidence="3" key="1">
    <citation type="journal article" date="2020" name="mSystems">
        <title>Genome- and Community-Level Interaction Insights into Carbon Utilization and Element Cycling Functions of Hydrothermarchaeota in Hydrothermal Sediment.</title>
        <authorList>
            <person name="Zhou Z."/>
            <person name="Liu Y."/>
            <person name="Xu W."/>
            <person name="Pan J."/>
            <person name="Luo Z.H."/>
            <person name="Li M."/>
        </authorList>
    </citation>
    <scope>NUCLEOTIDE SEQUENCE [LARGE SCALE GENOMIC DNA]</scope>
    <source>
        <strain evidence="3">SpSt-374</strain>
    </source>
</reference>
<dbReference type="EMBL" id="DSPX01000017">
    <property type="protein sequence ID" value="HGF99493.1"/>
    <property type="molecule type" value="Genomic_DNA"/>
</dbReference>
<accession>A0A7C3VEI9</accession>
<evidence type="ECO:0000256" key="2">
    <source>
        <dbReference type="SAM" id="Phobius"/>
    </source>
</evidence>
<proteinExistence type="predicted"/>
<gene>
    <name evidence="3" type="ORF">ENR15_02175</name>
</gene>
<name>A0A7C3VEI9_9CYAN</name>
<keyword evidence="2" id="KW-1133">Transmembrane helix</keyword>
<dbReference type="AlphaFoldDB" id="A0A7C3VEI9"/>
<protein>
    <submittedName>
        <fullName evidence="3">Uncharacterized protein</fullName>
    </submittedName>
</protein>
<organism evidence="3">
    <name type="scientific">Planktothricoides sp. SpSt-374</name>
    <dbReference type="NCBI Taxonomy" id="2282167"/>
    <lineage>
        <taxon>Bacteria</taxon>
        <taxon>Bacillati</taxon>
        <taxon>Cyanobacteriota</taxon>
        <taxon>Cyanophyceae</taxon>
        <taxon>Oscillatoriophycideae</taxon>
        <taxon>Oscillatoriales</taxon>
        <taxon>Oscillatoriaceae</taxon>
        <taxon>Planktothricoides</taxon>
    </lineage>
</organism>
<feature type="coiled-coil region" evidence="1">
    <location>
        <begin position="216"/>
        <end position="243"/>
    </location>
</feature>
<keyword evidence="2" id="KW-0812">Transmembrane</keyword>
<comment type="caution">
    <text evidence="3">The sequence shown here is derived from an EMBL/GenBank/DDBJ whole genome shotgun (WGS) entry which is preliminary data.</text>
</comment>
<keyword evidence="1" id="KW-0175">Coiled coil</keyword>
<evidence type="ECO:0000256" key="1">
    <source>
        <dbReference type="SAM" id="Coils"/>
    </source>
</evidence>